<protein>
    <submittedName>
        <fullName evidence="1">Uncharacterized protein</fullName>
    </submittedName>
</protein>
<dbReference type="EMBL" id="JBJHQH010000005">
    <property type="protein sequence ID" value="MFK9091707.1"/>
    <property type="molecule type" value="Genomic_DNA"/>
</dbReference>
<gene>
    <name evidence="1" type="ORF">ACJEBI_09440</name>
</gene>
<dbReference type="RefSeq" id="WP_406580326.1">
    <property type="nucleotide sequence ID" value="NZ_JBJHQH010000005.1"/>
</dbReference>
<name>A0ABW8RGE2_9BACI</name>
<evidence type="ECO:0000313" key="2">
    <source>
        <dbReference type="Proteomes" id="UP001623041"/>
    </source>
</evidence>
<accession>A0ABW8RGE2</accession>
<dbReference type="Proteomes" id="UP001623041">
    <property type="component" value="Unassembled WGS sequence"/>
</dbReference>
<evidence type="ECO:0000313" key="1">
    <source>
        <dbReference type="EMBL" id="MFK9091707.1"/>
    </source>
</evidence>
<sequence>MKRIQRLSELLELKQQIQKDLGKYLEEEFYDLYEYLSNGEQVDEFILAPYQAMILLEEKEELNNLLSNPLELEFQEEINLKNSTVLRIGILSAVDVQLCYAIK</sequence>
<proteinExistence type="predicted"/>
<organism evidence="1 2">
    <name type="scientific">Bacillus salipaludis</name>
    <dbReference type="NCBI Taxonomy" id="2547811"/>
    <lineage>
        <taxon>Bacteria</taxon>
        <taxon>Bacillati</taxon>
        <taxon>Bacillota</taxon>
        <taxon>Bacilli</taxon>
        <taxon>Bacillales</taxon>
        <taxon>Bacillaceae</taxon>
        <taxon>Bacillus</taxon>
    </lineage>
</organism>
<keyword evidence="2" id="KW-1185">Reference proteome</keyword>
<reference evidence="1 2" key="1">
    <citation type="submission" date="2024-11" db="EMBL/GenBank/DDBJ databases">
        <authorList>
            <person name="Lucas J.A."/>
        </authorList>
    </citation>
    <scope>NUCLEOTIDE SEQUENCE [LARGE SCALE GENOMIC DNA]</scope>
    <source>
        <strain evidence="1 2">Z 5.4</strain>
    </source>
</reference>
<comment type="caution">
    <text evidence="1">The sequence shown here is derived from an EMBL/GenBank/DDBJ whole genome shotgun (WGS) entry which is preliminary data.</text>
</comment>